<dbReference type="SMART" id="SM00884">
    <property type="entry name" value="Cullin_Nedd8"/>
    <property type="match status" value="1"/>
</dbReference>
<dbReference type="VEuPathDB" id="TrichDB:TVAGG3_0265740"/>
<dbReference type="eggNOG" id="KOG2167">
    <property type="taxonomic scope" value="Eukaryota"/>
</dbReference>
<dbReference type="GO" id="GO:0031461">
    <property type="term" value="C:cullin-RING ubiquitin ligase complex"/>
    <property type="evidence" value="ECO:0000318"/>
    <property type="project" value="GO_Central"/>
</dbReference>
<dbReference type="InParanoid" id="A2DA01"/>
<protein>
    <recommendedName>
        <fullName evidence="2">Cullin family profile domain-containing protein</fullName>
    </recommendedName>
</protein>
<evidence type="ECO:0000313" key="4">
    <source>
        <dbReference type="Proteomes" id="UP000001542"/>
    </source>
</evidence>
<comment type="similarity">
    <text evidence="1">Belongs to the cullin family.</text>
</comment>
<dbReference type="VEuPathDB" id="TrichDB:TVAG_475770"/>
<proteinExistence type="inferred from homology"/>
<sequence>MHKLQIDKQNQLSAFKPCQIYTDSAKERPTSVPSSITVQVAQKEEWTVFIDEKLTDLFEKDQTPKFSIVDQRFVYSLAIYSTPSSILSYINEKLTSYMPKIMEKFGSSKDTNSFIALIKNIQLKFSYLQFTFSSLLPNQESFYNILINGLIFGETEIKFFVGFITGILEKLFKDSNEEDIRALITYMKDTKLLEVHGEKIFTDIFTKLSKELSAVEIYQAFRILYTVAGNDIETMVLYNIASMFAKDFVANISSQPDLINADPVNTNILAIIFKSLSTISESYRKFTDFITKNSKDALKDDKLFENFIKFQSQLLSLEHIGQVGRNNLTRVLERQIGATSEQVTRLLASEVSRIADIGPSAVTDDAIEAISNAFAWMGNTKLFEELYIADLVKRLIENKDIQADCLLAQRIESLVPELATKIIYILEDFKQNKDAVQEFTKKYPAQFNLSFSIIQSYILKNEQNLNVKPPEEVLKAMTEFTKYYTDKVNKRALNWHAGLSRCNLEVKNCGSLRKVRCDGIVASILTVIGEGKQEEELVELVGLEKPKLEEILTALSSSKYGSLITKTKSTYKVNVDCKPDENGIIDIPTISEKTPTSQVFESKESYASRESQIDAAITRALKGGGPMTEKDLISVVQKEVEFPVSEDLFQRRLKILITRQFLEREGAKIAYLP</sequence>
<dbReference type="InterPro" id="IPR059120">
    <property type="entry name" value="Cullin-like_AB"/>
</dbReference>
<gene>
    <name evidence="3" type="ORF">TVAG_475770</name>
</gene>
<keyword evidence="4" id="KW-1185">Reference proteome</keyword>
<dbReference type="EMBL" id="DS113182">
    <property type="protein sequence ID" value="EAY22649.1"/>
    <property type="molecule type" value="Genomic_DNA"/>
</dbReference>
<dbReference type="Gene3D" id="3.30.230.130">
    <property type="entry name" value="Cullin, Chain C, Domain 2"/>
    <property type="match status" value="1"/>
</dbReference>
<accession>A2DA01</accession>
<dbReference type="STRING" id="5722.A2DA01"/>
<dbReference type="GO" id="GO:0031625">
    <property type="term" value="F:ubiquitin protein ligase binding"/>
    <property type="evidence" value="ECO:0000318"/>
    <property type="project" value="GO_Central"/>
</dbReference>
<dbReference type="InterPro" id="IPR016158">
    <property type="entry name" value="Cullin_homology"/>
</dbReference>
<reference evidence="3" key="2">
    <citation type="journal article" date="2007" name="Science">
        <title>Draft genome sequence of the sexually transmitted pathogen Trichomonas vaginalis.</title>
        <authorList>
            <person name="Carlton J.M."/>
            <person name="Hirt R.P."/>
            <person name="Silva J.C."/>
            <person name="Delcher A.L."/>
            <person name="Schatz M."/>
            <person name="Zhao Q."/>
            <person name="Wortman J.R."/>
            <person name="Bidwell S.L."/>
            <person name="Alsmark U.C.M."/>
            <person name="Besteiro S."/>
            <person name="Sicheritz-Ponten T."/>
            <person name="Noel C.J."/>
            <person name="Dacks J.B."/>
            <person name="Foster P.G."/>
            <person name="Simillion C."/>
            <person name="Van de Peer Y."/>
            <person name="Miranda-Saavedra D."/>
            <person name="Barton G.J."/>
            <person name="Westrop G.D."/>
            <person name="Mueller S."/>
            <person name="Dessi D."/>
            <person name="Fiori P.L."/>
            <person name="Ren Q."/>
            <person name="Paulsen I."/>
            <person name="Zhang H."/>
            <person name="Bastida-Corcuera F.D."/>
            <person name="Simoes-Barbosa A."/>
            <person name="Brown M.T."/>
            <person name="Hayes R.D."/>
            <person name="Mukherjee M."/>
            <person name="Okumura C.Y."/>
            <person name="Schneider R."/>
            <person name="Smith A.J."/>
            <person name="Vanacova S."/>
            <person name="Villalvazo M."/>
            <person name="Haas B.J."/>
            <person name="Pertea M."/>
            <person name="Feldblyum T.V."/>
            <person name="Utterback T.R."/>
            <person name="Shu C.L."/>
            <person name="Osoegawa K."/>
            <person name="de Jong P.J."/>
            <person name="Hrdy I."/>
            <person name="Horvathova L."/>
            <person name="Zubacova Z."/>
            <person name="Dolezal P."/>
            <person name="Malik S.B."/>
            <person name="Logsdon J.M. Jr."/>
            <person name="Henze K."/>
            <person name="Gupta A."/>
            <person name="Wang C.C."/>
            <person name="Dunne R.L."/>
            <person name="Upcroft J.A."/>
            <person name="Upcroft P."/>
            <person name="White O."/>
            <person name="Salzberg S.L."/>
            <person name="Tang P."/>
            <person name="Chiu C.-H."/>
            <person name="Lee Y.-S."/>
            <person name="Embley T.M."/>
            <person name="Coombs G.H."/>
            <person name="Mottram J.C."/>
            <person name="Tachezy J."/>
            <person name="Fraser-Liggett C.M."/>
            <person name="Johnson P.J."/>
        </authorList>
    </citation>
    <scope>NUCLEOTIDE SEQUENCE [LARGE SCALE GENOMIC DNA]</scope>
    <source>
        <strain evidence="3">G3</strain>
    </source>
</reference>
<dbReference type="Proteomes" id="UP000001542">
    <property type="component" value="Unassembled WGS sequence"/>
</dbReference>
<dbReference type="InterPro" id="IPR036388">
    <property type="entry name" value="WH-like_DNA-bd_sf"/>
</dbReference>
<dbReference type="SUPFAM" id="SSF46785">
    <property type="entry name" value="Winged helix' DNA-binding domain"/>
    <property type="match status" value="1"/>
</dbReference>
<evidence type="ECO:0000313" key="3">
    <source>
        <dbReference type="EMBL" id="EAY22649.1"/>
    </source>
</evidence>
<name>A2DA01_TRIV3</name>
<dbReference type="InterPro" id="IPR036317">
    <property type="entry name" value="Cullin_homology_sf"/>
</dbReference>
<dbReference type="PANTHER" id="PTHR11932">
    <property type="entry name" value="CULLIN"/>
    <property type="match status" value="1"/>
</dbReference>
<dbReference type="InterPro" id="IPR019559">
    <property type="entry name" value="Cullin_neddylation_domain"/>
</dbReference>
<feature type="domain" description="Cullin family profile" evidence="2">
    <location>
        <begin position="338"/>
        <end position="556"/>
    </location>
</feature>
<dbReference type="InterPro" id="IPR036390">
    <property type="entry name" value="WH_DNA-bd_sf"/>
</dbReference>
<dbReference type="GO" id="GO:0006511">
    <property type="term" value="P:ubiquitin-dependent protein catabolic process"/>
    <property type="evidence" value="ECO:0007669"/>
    <property type="project" value="InterPro"/>
</dbReference>
<dbReference type="Pfam" id="PF26557">
    <property type="entry name" value="Cullin_AB"/>
    <property type="match status" value="1"/>
</dbReference>
<dbReference type="SMART" id="SM00182">
    <property type="entry name" value="CULLIN"/>
    <property type="match status" value="1"/>
</dbReference>
<organism evidence="3 4">
    <name type="scientific">Trichomonas vaginalis (strain ATCC PRA-98 / G3)</name>
    <dbReference type="NCBI Taxonomy" id="412133"/>
    <lineage>
        <taxon>Eukaryota</taxon>
        <taxon>Metamonada</taxon>
        <taxon>Parabasalia</taxon>
        <taxon>Trichomonadida</taxon>
        <taxon>Trichomonadidae</taxon>
        <taxon>Trichomonas</taxon>
    </lineage>
</organism>
<dbReference type="SUPFAM" id="SSF75632">
    <property type="entry name" value="Cullin homology domain"/>
    <property type="match status" value="1"/>
</dbReference>
<dbReference type="PROSITE" id="PS50069">
    <property type="entry name" value="CULLIN_2"/>
    <property type="match status" value="1"/>
</dbReference>
<evidence type="ECO:0000256" key="1">
    <source>
        <dbReference type="PROSITE-ProRule" id="PRU00330"/>
    </source>
</evidence>
<reference evidence="3" key="1">
    <citation type="submission" date="2006-10" db="EMBL/GenBank/DDBJ databases">
        <authorList>
            <person name="Amadeo P."/>
            <person name="Zhao Q."/>
            <person name="Wortman J."/>
            <person name="Fraser-Liggett C."/>
            <person name="Carlton J."/>
        </authorList>
    </citation>
    <scope>NUCLEOTIDE SEQUENCE</scope>
    <source>
        <strain evidence="3">G3</strain>
    </source>
</reference>
<dbReference type="InterPro" id="IPR045093">
    <property type="entry name" value="Cullin"/>
</dbReference>
<dbReference type="KEGG" id="tva:5468199"/>
<dbReference type="RefSeq" id="XP_001583635.1">
    <property type="nucleotide sequence ID" value="XM_001583585.1"/>
</dbReference>
<evidence type="ECO:0000259" key="2">
    <source>
        <dbReference type="PROSITE" id="PS50069"/>
    </source>
</evidence>
<dbReference type="Gene3D" id="1.10.10.10">
    <property type="entry name" value="Winged helix-like DNA-binding domain superfamily/Winged helix DNA-binding domain"/>
    <property type="match status" value="1"/>
</dbReference>
<dbReference type="AlphaFoldDB" id="A2DA01"/>
<dbReference type="GO" id="GO:0016567">
    <property type="term" value="P:protein ubiquitination"/>
    <property type="evidence" value="ECO:0000318"/>
    <property type="project" value="GO_Central"/>
</dbReference>